<name>A0A8J8CCX3_9ARCH</name>
<dbReference type="InterPro" id="IPR007197">
    <property type="entry name" value="rSAM"/>
</dbReference>
<comment type="caution">
    <text evidence="6">The sequence shown here is derived from an EMBL/GenBank/DDBJ whole genome shotgun (WGS) entry which is preliminary data.</text>
</comment>
<dbReference type="PANTHER" id="PTHR43306">
    <property type="entry name" value="7,8-DIHYDRO-6-HYDROXYMETHYLPTERIN DIMETHYLTRANSFERASE"/>
    <property type="match status" value="1"/>
</dbReference>
<evidence type="ECO:0000313" key="6">
    <source>
        <dbReference type="EMBL" id="MBX8632806.1"/>
    </source>
</evidence>
<dbReference type="InterPro" id="IPR013785">
    <property type="entry name" value="Aldolase_TIM"/>
</dbReference>
<dbReference type="EMBL" id="JAGVSJ010000074">
    <property type="protein sequence ID" value="MBX8632806.1"/>
    <property type="molecule type" value="Genomic_DNA"/>
</dbReference>
<dbReference type="Pfam" id="PF04055">
    <property type="entry name" value="Radical_SAM"/>
    <property type="match status" value="1"/>
</dbReference>
<dbReference type="PANTHER" id="PTHR43306:SF1">
    <property type="entry name" value="7,8-DIHYDRO-6-HYDROXYMETHYLPTERIN DIMETHYLTRANSFERASE"/>
    <property type="match status" value="1"/>
</dbReference>
<gene>
    <name evidence="6" type="ORF">J9259_09900</name>
</gene>
<evidence type="ECO:0000256" key="1">
    <source>
        <dbReference type="ARBA" id="ARBA00022691"/>
    </source>
</evidence>
<dbReference type="Proteomes" id="UP000716004">
    <property type="component" value="Unassembled WGS sequence"/>
</dbReference>
<dbReference type="GO" id="GO:0046872">
    <property type="term" value="F:metal ion binding"/>
    <property type="evidence" value="ECO:0007669"/>
    <property type="project" value="UniProtKB-KW"/>
</dbReference>
<protein>
    <submittedName>
        <fullName evidence="6">Radical SAM protein</fullName>
    </submittedName>
</protein>
<dbReference type="InterPro" id="IPR058240">
    <property type="entry name" value="rSAM_sf"/>
</dbReference>
<feature type="domain" description="Radical SAM core" evidence="5">
    <location>
        <begin position="137"/>
        <end position="347"/>
    </location>
</feature>
<accession>A0A8J8CCX3</accession>
<dbReference type="InterPro" id="IPR034471">
    <property type="entry name" value="GDGT/MA_synthase"/>
</dbReference>
<sequence length="593" mass="67925">MEHVIASEEEDIPDFELSPNARFNSRSEAWSALKHLLTEDMRPLRVTMSLCPECTADKKWDTMKVPAVVYAQNGLVNMVKECREHGVVQDKYWEDFDMYISAERHKDPGIKLLNPQVDFKASKIDCPKHCGLCVKHKSHTGLGNIVVTNRCDLACWYCFFYAKEGEPIYEPTLDQIRKMLLKMRNEKPIGANAVQITGGEPTLREDIIDIIKIAREIGYEHVQLNTDSVNFSRKPELVKAVREAGSNVVYMSFDGVTPEVNRKNYYEAPLALDNCRKADLGVVLVPTVIGGVNDHQLGSIVRFGAKNSDVVRAVNFQPVSLVGRMPKKQREMQRITIPGCIKKIEEQTNGEIGKEDFFTVPSTTKLTNFIEAFTGEDKYRLSIHFACGAGTYVFRQDDGKLVPVTRFIDVDGLFDYLQERADDINNAKNKKIARAKAGLQVISKINSFIDYDKVPPELHIRRMLVKALMSGNYDGLKDFHKKSIFLGFMHFMDPYNYDVDRVEKCDIHYAMPDGRVVPFCAFNVIPEMYRDKVQRKYSIPAKEYEDKTGKKLRFDKFRRDYTEEYKKQIAQKYYIDVLGKENIPTALPVIRAK</sequence>
<dbReference type="CDD" id="cd01335">
    <property type="entry name" value="Radical_SAM"/>
    <property type="match status" value="1"/>
</dbReference>
<dbReference type="Gene3D" id="3.20.20.70">
    <property type="entry name" value="Aldolase class I"/>
    <property type="match status" value="1"/>
</dbReference>
<dbReference type="GO" id="GO:0008168">
    <property type="term" value="F:methyltransferase activity"/>
    <property type="evidence" value="ECO:0007669"/>
    <property type="project" value="InterPro"/>
</dbReference>
<reference evidence="6" key="1">
    <citation type="submission" date="2021-04" db="EMBL/GenBank/DDBJ databases">
        <title>Genomic insights into ecological role and evolution of a novel Thermoplasmata order Candidatus Sysuiplasmatales.</title>
        <authorList>
            <person name="Yuan Y."/>
        </authorList>
    </citation>
    <scope>NUCLEOTIDE SEQUENCE</scope>
    <source>
        <strain evidence="6">YP2-bin.285</strain>
    </source>
</reference>
<dbReference type="Pfam" id="PF23545">
    <property type="entry name" value="Zn_ribbon_HMPTM"/>
    <property type="match status" value="1"/>
</dbReference>
<dbReference type="SFLD" id="SFLDF00385">
    <property type="entry name" value="7_8-dihydro-6-hydroxymethylpte"/>
    <property type="match status" value="1"/>
</dbReference>
<dbReference type="SFLD" id="SFLDS00029">
    <property type="entry name" value="Radical_SAM"/>
    <property type="match status" value="1"/>
</dbReference>
<dbReference type="SFLD" id="SFLDG01100">
    <property type="entry name" value="methyltransferase_(Class_D)"/>
    <property type="match status" value="1"/>
</dbReference>
<evidence type="ECO:0000256" key="2">
    <source>
        <dbReference type="ARBA" id="ARBA00022723"/>
    </source>
</evidence>
<dbReference type="SUPFAM" id="SSF102114">
    <property type="entry name" value="Radical SAM enzymes"/>
    <property type="match status" value="1"/>
</dbReference>
<evidence type="ECO:0000256" key="4">
    <source>
        <dbReference type="ARBA" id="ARBA00023014"/>
    </source>
</evidence>
<keyword evidence="2" id="KW-0479">Metal-binding</keyword>
<organism evidence="6 7">
    <name type="scientific">Candidatus Sysuiplasma superficiale</name>
    <dbReference type="NCBI Taxonomy" id="2823368"/>
    <lineage>
        <taxon>Archaea</taxon>
        <taxon>Methanobacteriati</taxon>
        <taxon>Thermoplasmatota</taxon>
        <taxon>Thermoplasmata</taxon>
        <taxon>Candidatus Sysuiplasmatales</taxon>
        <taxon>Candidatus Sysuiplasmataceae</taxon>
        <taxon>Candidatus Sysuiplasma</taxon>
    </lineage>
</organism>
<dbReference type="GO" id="GO:0051539">
    <property type="term" value="F:4 iron, 4 sulfur cluster binding"/>
    <property type="evidence" value="ECO:0007669"/>
    <property type="project" value="InterPro"/>
</dbReference>
<keyword evidence="4" id="KW-0411">Iron-sulfur</keyword>
<dbReference type="InterPro" id="IPR034474">
    <property type="entry name" value="Methyltransferase_Class_D"/>
</dbReference>
<evidence type="ECO:0000313" key="7">
    <source>
        <dbReference type="Proteomes" id="UP000716004"/>
    </source>
</evidence>
<proteinExistence type="predicted"/>
<dbReference type="InterPro" id="IPR056488">
    <property type="entry name" value="Zn_ribbon_HMPTM"/>
</dbReference>
<evidence type="ECO:0000259" key="5">
    <source>
        <dbReference type="PROSITE" id="PS51918"/>
    </source>
</evidence>
<evidence type="ECO:0000256" key="3">
    <source>
        <dbReference type="ARBA" id="ARBA00023004"/>
    </source>
</evidence>
<keyword evidence="1" id="KW-0949">S-adenosyl-L-methionine</keyword>
<dbReference type="NCBIfam" id="NF045702">
    <property type="entry name" value="rSAM_GDGT_ether"/>
    <property type="match status" value="1"/>
</dbReference>
<dbReference type="AlphaFoldDB" id="A0A8J8CCX3"/>
<keyword evidence="3" id="KW-0408">Iron</keyword>
<dbReference type="SFLD" id="SFLDG01067">
    <property type="entry name" value="SPASM/twitch_domain_containing"/>
    <property type="match status" value="1"/>
</dbReference>
<dbReference type="PROSITE" id="PS51918">
    <property type="entry name" value="RADICAL_SAM"/>
    <property type="match status" value="1"/>
</dbReference>